<protein>
    <submittedName>
        <fullName evidence="2">Uncharacterized protein</fullName>
    </submittedName>
</protein>
<accession>A0ABV0KPY6</accession>
<evidence type="ECO:0000256" key="1">
    <source>
        <dbReference type="SAM" id="Phobius"/>
    </source>
</evidence>
<keyword evidence="1" id="KW-1133">Transmembrane helix</keyword>
<dbReference type="Proteomes" id="UP001476950">
    <property type="component" value="Unassembled WGS sequence"/>
</dbReference>
<evidence type="ECO:0000313" key="3">
    <source>
        <dbReference type="Proteomes" id="UP001476950"/>
    </source>
</evidence>
<reference evidence="2 3" key="1">
    <citation type="submission" date="2022-04" db="EMBL/GenBank/DDBJ databases">
        <title>Positive selection, recombination, and allopatry shape intraspecific diversity of widespread and dominant cyanobacteria.</title>
        <authorList>
            <person name="Wei J."/>
            <person name="Shu W."/>
            <person name="Hu C."/>
        </authorList>
    </citation>
    <scope>NUCLEOTIDE SEQUENCE [LARGE SCALE GENOMIC DNA]</scope>
    <source>
        <strain evidence="2 3">AS-A4</strain>
    </source>
</reference>
<feature type="transmembrane region" description="Helical" evidence="1">
    <location>
        <begin position="78"/>
        <end position="106"/>
    </location>
</feature>
<feature type="transmembrane region" description="Helical" evidence="1">
    <location>
        <begin position="39"/>
        <end position="58"/>
    </location>
</feature>
<sequence length="147" mass="16472">MLLSSSRSLTKTFPWAALILLFSAYSTVGMFLAEFPFIWVNWTLAIAGVFLVTMVFTFPQFQSKQWFSHWLRSDTSAFILLVVAAALLSVMLLWIHIFLKLVTILAAETLTRLELSSGGFSVVKSFWLLMITALLGLTLGWSVSSII</sequence>
<dbReference type="RefSeq" id="WP_190449408.1">
    <property type="nucleotide sequence ID" value="NZ_JAMPLM010000031.1"/>
</dbReference>
<organism evidence="2 3">
    <name type="scientific">Stenomitos frigidus AS-A4</name>
    <dbReference type="NCBI Taxonomy" id="2933935"/>
    <lineage>
        <taxon>Bacteria</taxon>
        <taxon>Bacillati</taxon>
        <taxon>Cyanobacteriota</taxon>
        <taxon>Cyanophyceae</taxon>
        <taxon>Leptolyngbyales</taxon>
        <taxon>Leptolyngbyaceae</taxon>
        <taxon>Stenomitos</taxon>
    </lineage>
</organism>
<gene>
    <name evidence="2" type="ORF">NDI38_23040</name>
</gene>
<name>A0ABV0KPY6_9CYAN</name>
<evidence type="ECO:0000313" key="2">
    <source>
        <dbReference type="EMBL" id="MEP1061311.1"/>
    </source>
</evidence>
<feature type="transmembrane region" description="Helical" evidence="1">
    <location>
        <begin position="126"/>
        <end position="144"/>
    </location>
</feature>
<keyword evidence="1" id="KW-0812">Transmembrane</keyword>
<feature type="transmembrane region" description="Helical" evidence="1">
    <location>
        <begin position="12"/>
        <end position="33"/>
    </location>
</feature>
<keyword evidence="3" id="KW-1185">Reference proteome</keyword>
<proteinExistence type="predicted"/>
<dbReference type="EMBL" id="JAMPLM010000031">
    <property type="protein sequence ID" value="MEP1061311.1"/>
    <property type="molecule type" value="Genomic_DNA"/>
</dbReference>
<comment type="caution">
    <text evidence="2">The sequence shown here is derived from an EMBL/GenBank/DDBJ whole genome shotgun (WGS) entry which is preliminary data.</text>
</comment>
<keyword evidence="1" id="KW-0472">Membrane</keyword>